<dbReference type="PANTHER" id="PTHR30055">
    <property type="entry name" value="HTH-TYPE TRANSCRIPTIONAL REGULATOR RUTR"/>
    <property type="match status" value="1"/>
</dbReference>
<dbReference type="OrthoDB" id="7252896at2"/>
<dbReference type="InterPro" id="IPR036271">
    <property type="entry name" value="Tet_transcr_reg_TetR-rel_C_sf"/>
</dbReference>
<evidence type="ECO:0000256" key="3">
    <source>
        <dbReference type="SAM" id="MobiDB-lite"/>
    </source>
</evidence>
<name>A0A344UPY9_9ACTN</name>
<reference evidence="5 6" key="1">
    <citation type="submission" date="2017-12" db="EMBL/GenBank/DDBJ databases">
        <title>The whole genome sequence of the Acidipropionibacterium virtanenii sp. nov. type strain JS278.</title>
        <authorList>
            <person name="Laine P."/>
            <person name="Deptula P."/>
            <person name="Varmanen P."/>
            <person name="Auvinen P."/>
        </authorList>
    </citation>
    <scope>NUCLEOTIDE SEQUENCE [LARGE SCALE GENOMIC DNA]</scope>
    <source>
        <strain evidence="5 6">JS278</strain>
    </source>
</reference>
<accession>A0A344UPY9</accession>
<feature type="DNA-binding region" description="H-T-H motif" evidence="2">
    <location>
        <begin position="46"/>
        <end position="65"/>
    </location>
</feature>
<feature type="compositionally biased region" description="Basic and acidic residues" evidence="3">
    <location>
        <begin position="1"/>
        <end position="16"/>
    </location>
</feature>
<evidence type="ECO:0000313" key="6">
    <source>
        <dbReference type="Proteomes" id="UP000251995"/>
    </source>
</evidence>
<keyword evidence="6" id="KW-1185">Reference proteome</keyword>
<feature type="region of interest" description="Disordered" evidence="3">
    <location>
        <begin position="1"/>
        <end position="24"/>
    </location>
</feature>
<evidence type="ECO:0000259" key="4">
    <source>
        <dbReference type="PROSITE" id="PS50977"/>
    </source>
</evidence>
<dbReference type="Proteomes" id="UP000251995">
    <property type="component" value="Chromosome"/>
</dbReference>
<evidence type="ECO:0000256" key="1">
    <source>
        <dbReference type="ARBA" id="ARBA00023125"/>
    </source>
</evidence>
<feature type="domain" description="HTH tetR-type" evidence="4">
    <location>
        <begin position="23"/>
        <end position="83"/>
    </location>
</feature>
<keyword evidence="1 2" id="KW-0238">DNA-binding</keyword>
<dbReference type="InterPro" id="IPR001647">
    <property type="entry name" value="HTH_TetR"/>
</dbReference>
<dbReference type="InterPro" id="IPR009057">
    <property type="entry name" value="Homeodomain-like_sf"/>
</dbReference>
<dbReference type="PRINTS" id="PR00455">
    <property type="entry name" value="HTHTETR"/>
</dbReference>
<protein>
    <submittedName>
        <fullName evidence="5">Putative HTH-type transcriptional regulator TtgW</fullName>
    </submittedName>
</protein>
<dbReference type="KEGG" id="acij:JS278_00140"/>
<gene>
    <name evidence="5" type="primary">ttgW</name>
    <name evidence="5" type="ORF">JS278_00140</name>
</gene>
<dbReference type="AlphaFoldDB" id="A0A344UPY9"/>
<dbReference type="Gene3D" id="1.10.357.10">
    <property type="entry name" value="Tetracycline Repressor, domain 2"/>
    <property type="match status" value="1"/>
</dbReference>
<dbReference type="RefSeq" id="WP_114043503.1">
    <property type="nucleotide sequence ID" value="NZ_CP025198.1"/>
</dbReference>
<dbReference type="PANTHER" id="PTHR30055:SF226">
    <property type="entry name" value="HTH-TYPE TRANSCRIPTIONAL REGULATOR PKSA"/>
    <property type="match status" value="1"/>
</dbReference>
<sequence length="217" mass="23717">MSDVATTRERGREEAHQVSARRAATRERLSDAAVRVFARKGVDGATVEEICEEADFTRGAFYSNFGSKNELCIDVLQRSLDRAFEALTVELPKASATELPMDEKLNLAIELTSRTISGDPDTVLAISEIRLQAARDPALRPAYRALNESATPALRELVVEVMEANDVHIDIPVDDLLGIMRTLYDQQMIEALISGAPDKAGAVSSQMATLLKALMRG</sequence>
<dbReference type="InterPro" id="IPR050109">
    <property type="entry name" value="HTH-type_TetR-like_transc_reg"/>
</dbReference>
<dbReference type="EMBL" id="CP025198">
    <property type="protein sequence ID" value="AXE37337.1"/>
    <property type="molecule type" value="Genomic_DNA"/>
</dbReference>
<dbReference type="SUPFAM" id="SSF46689">
    <property type="entry name" value="Homeodomain-like"/>
    <property type="match status" value="1"/>
</dbReference>
<organism evidence="5 6">
    <name type="scientific">Acidipropionibacterium virtanenii</name>
    <dbReference type="NCBI Taxonomy" id="2057246"/>
    <lineage>
        <taxon>Bacteria</taxon>
        <taxon>Bacillati</taxon>
        <taxon>Actinomycetota</taxon>
        <taxon>Actinomycetes</taxon>
        <taxon>Propionibacteriales</taxon>
        <taxon>Propionibacteriaceae</taxon>
        <taxon>Acidipropionibacterium</taxon>
    </lineage>
</organism>
<dbReference type="GO" id="GO:0003700">
    <property type="term" value="F:DNA-binding transcription factor activity"/>
    <property type="evidence" value="ECO:0007669"/>
    <property type="project" value="TreeGrafter"/>
</dbReference>
<dbReference type="Pfam" id="PF17940">
    <property type="entry name" value="TetR_C_31"/>
    <property type="match status" value="1"/>
</dbReference>
<dbReference type="Pfam" id="PF00440">
    <property type="entry name" value="TetR_N"/>
    <property type="match status" value="1"/>
</dbReference>
<dbReference type="SUPFAM" id="SSF48498">
    <property type="entry name" value="Tetracyclin repressor-like, C-terminal domain"/>
    <property type="match status" value="1"/>
</dbReference>
<evidence type="ECO:0000256" key="2">
    <source>
        <dbReference type="PROSITE-ProRule" id="PRU00335"/>
    </source>
</evidence>
<dbReference type="InterPro" id="IPR041583">
    <property type="entry name" value="TetR_C_31"/>
</dbReference>
<proteinExistence type="predicted"/>
<dbReference type="PROSITE" id="PS50977">
    <property type="entry name" value="HTH_TETR_2"/>
    <property type="match status" value="1"/>
</dbReference>
<evidence type="ECO:0000313" key="5">
    <source>
        <dbReference type="EMBL" id="AXE37337.1"/>
    </source>
</evidence>
<dbReference type="GO" id="GO:0000976">
    <property type="term" value="F:transcription cis-regulatory region binding"/>
    <property type="evidence" value="ECO:0007669"/>
    <property type="project" value="TreeGrafter"/>
</dbReference>